<gene>
    <name evidence="2" type="primary">U42</name>
    <name evidence="2" type="ORF">g.9074</name>
</gene>
<protein>
    <submittedName>
        <fullName evidence="2">Transcriptional regulator IE63 homolog</fullName>
    </submittedName>
</protein>
<dbReference type="AlphaFoldDB" id="A0A0A1XFM2"/>
<feature type="transmembrane region" description="Helical" evidence="1">
    <location>
        <begin position="37"/>
        <end position="57"/>
    </location>
</feature>
<keyword evidence="1" id="KW-0812">Transmembrane</keyword>
<reference evidence="2" key="2">
    <citation type="journal article" date="2015" name="Gigascience">
        <title>Reconstructing a comprehensive transcriptome assembly of a white-pupal translocated strain of the pest fruit fly Bactrocera cucurbitae.</title>
        <authorList>
            <person name="Sim S.B."/>
            <person name="Calla B."/>
            <person name="Hall B."/>
            <person name="DeRego T."/>
            <person name="Geib S.M."/>
        </authorList>
    </citation>
    <scope>NUCLEOTIDE SEQUENCE</scope>
</reference>
<dbReference type="Pfam" id="PF16089">
    <property type="entry name" value="DUF4818"/>
    <property type="match status" value="1"/>
</dbReference>
<evidence type="ECO:0000256" key="1">
    <source>
        <dbReference type="SAM" id="Phobius"/>
    </source>
</evidence>
<feature type="transmembrane region" description="Helical" evidence="1">
    <location>
        <begin position="93"/>
        <end position="113"/>
    </location>
</feature>
<reference evidence="2" key="1">
    <citation type="submission" date="2014-11" db="EMBL/GenBank/DDBJ databases">
        <authorList>
            <person name="Geib S."/>
        </authorList>
    </citation>
    <scope>NUCLEOTIDE SEQUENCE</scope>
</reference>
<feature type="transmembrane region" description="Helical" evidence="1">
    <location>
        <begin position="64"/>
        <end position="87"/>
    </location>
</feature>
<evidence type="ECO:0000313" key="2">
    <source>
        <dbReference type="EMBL" id="JAD09725.1"/>
    </source>
</evidence>
<keyword evidence="1" id="KW-1133">Transmembrane helix</keyword>
<organism evidence="2">
    <name type="scientific">Zeugodacus cucurbitae</name>
    <name type="common">Melon fruit fly</name>
    <name type="synonym">Bactrocera cucurbitae</name>
    <dbReference type="NCBI Taxonomy" id="28588"/>
    <lineage>
        <taxon>Eukaryota</taxon>
        <taxon>Metazoa</taxon>
        <taxon>Ecdysozoa</taxon>
        <taxon>Arthropoda</taxon>
        <taxon>Hexapoda</taxon>
        <taxon>Insecta</taxon>
        <taxon>Pterygota</taxon>
        <taxon>Neoptera</taxon>
        <taxon>Endopterygota</taxon>
        <taxon>Diptera</taxon>
        <taxon>Brachycera</taxon>
        <taxon>Muscomorpha</taxon>
        <taxon>Tephritoidea</taxon>
        <taxon>Tephritidae</taxon>
        <taxon>Zeugodacus</taxon>
        <taxon>Zeugodacus</taxon>
    </lineage>
</organism>
<dbReference type="GeneID" id="105208881"/>
<name>A0A0A1XFM2_ZEUCU</name>
<dbReference type="OrthoDB" id="7964216at2759"/>
<feature type="transmembrane region" description="Helical" evidence="1">
    <location>
        <begin position="118"/>
        <end position="136"/>
    </location>
</feature>
<keyword evidence="1" id="KW-0472">Membrane</keyword>
<sequence>MTVTAAIVIAALFQIVLRTSFFFEQEKGLCSPAPSLASWIFLIALLDLISDLCLYPVRYMHLPYFCQVIVETIVTILLTEFGAIVVWCTLEKLFWRLIKSFLLIMGMSTATYVNHETLILGLSTTSISLGILAFVGQATDHFHMIRKKYQRIERKVTLNLEMFWDYVNGSRNSRRRCKPMYDCSSEDFEEYSCPKRRRKRRRC</sequence>
<proteinExistence type="predicted"/>
<dbReference type="InterPro" id="IPR032145">
    <property type="entry name" value="DUF4818"/>
</dbReference>
<dbReference type="EMBL" id="GBXI01004567">
    <property type="protein sequence ID" value="JAD09725.1"/>
    <property type="molecule type" value="Transcribed_RNA"/>
</dbReference>
<accession>A0A0A1XFM2</accession>